<feature type="compositionally biased region" description="Basic residues" evidence="1">
    <location>
        <begin position="134"/>
        <end position="145"/>
    </location>
</feature>
<dbReference type="EMBL" id="JBHUCX010000092">
    <property type="protein sequence ID" value="MFD1677441.1"/>
    <property type="molecule type" value="Genomic_DNA"/>
</dbReference>
<evidence type="ECO:0000256" key="1">
    <source>
        <dbReference type="SAM" id="MobiDB-lite"/>
    </source>
</evidence>
<organism evidence="2 3">
    <name type="scientific">Alicyclobacillus fodiniaquatilis</name>
    <dbReference type="NCBI Taxonomy" id="1661150"/>
    <lineage>
        <taxon>Bacteria</taxon>
        <taxon>Bacillati</taxon>
        <taxon>Bacillota</taxon>
        <taxon>Bacilli</taxon>
        <taxon>Bacillales</taxon>
        <taxon>Alicyclobacillaceae</taxon>
        <taxon>Alicyclobacillus</taxon>
    </lineage>
</organism>
<name>A0ABW4JLX5_9BACL</name>
<comment type="caution">
    <text evidence="2">The sequence shown here is derived from an EMBL/GenBank/DDBJ whole genome shotgun (WGS) entry which is preliminary data.</text>
</comment>
<proteinExistence type="predicted"/>
<gene>
    <name evidence="2" type="ORF">ACFSB2_22520</name>
</gene>
<keyword evidence="3" id="KW-1185">Reference proteome</keyword>
<accession>A0ABW4JLX5</accession>
<reference evidence="3" key="1">
    <citation type="journal article" date="2019" name="Int. J. Syst. Evol. Microbiol.">
        <title>The Global Catalogue of Microorganisms (GCM) 10K type strain sequencing project: providing services to taxonomists for standard genome sequencing and annotation.</title>
        <authorList>
            <consortium name="The Broad Institute Genomics Platform"/>
            <consortium name="The Broad Institute Genome Sequencing Center for Infectious Disease"/>
            <person name="Wu L."/>
            <person name="Ma J."/>
        </authorList>
    </citation>
    <scope>NUCLEOTIDE SEQUENCE [LARGE SCALE GENOMIC DNA]</scope>
    <source>
        <strain evidence="3">CGMCC 1.12286</strain>
    </source>
</reference>
<protein>
    <submittedName>
        <fullName evidence="2">Uncharacterized protein</fullName>
    </submittedName>
</protein>
<sequence length="156" mass="18339">MSMVEKDMLTEEQEQTLRLKIEEKVLRYFQNKEIAKERREENNLIFEELEELFQGSNEEEVIISLPNGENAILAPQFREKEVLDKDLLAEELQVAKDELKTPFDFCMFTAQGKLTPAMITKHTTVEREVKLKISKRKRTSKRRKAKVEPELPQATE</sequence>
<dbReference type="Proteomes" id="UP001597079">
    <property type="component" value="Unassembled WGS sequence"/>
</dbReference>
<evidence type="ECO:0000313" key="3">
    <source>
        <dbReference type="Proteomes" id="UP001597079"/>
    </source>
</evidence>
<dbReference type="RefSeq" id="WP_377945335.1">
    <property type="nucleotide sequence ID" value="NZ_JBHUCX010000092.1"/>
</dbReference>
<evidence type="ECO:0000313" key="2">
    <source>
        <dbReference type="EMBL" id="MFD1677441.1"/>
    </source>
</evidence>
<feature type="region of interest" description="Disordered" evidence="1">
    <location>
        <begin position="134"/>
        <end position="156"/>
    </location>
</feature>